<dbReference type="Pfam" id="PF00589">
    <property type="entry name" value="Phage_integrase"/>
    <property type="match status" value="1"/>
</dbReference>
<comment type="similarity">
    <text evidence="1">Belongs to the 'phage' integrase family.</text>
</comment>
<feature type="region of interest" description="Disordered" evidence="5">
    <location>
        <begin position="339"/>
        <end position="362"/>
    </location>
</feature>
<dbReference type="SUPFAM" id="SSF56349">
    <property type="entry name" value="DNA breaking-rejoining enzymes"/>
    <property type="match status" value="1"/>
</dbReference>
<dbReference type="Pfam" id="PF26003">
    <property type="entry name" value="Integrase_N_phage"/>
    <property type="match status" value="1"/>
</dbReference>
<evidence type="ECO:0000259" key="7">
    <source>
        <dbReference type="PROSITE" id="PS51900"/>
    </source>
</evidence>
<dbReference type="PROSITE" id="PS51900">
    <property type="entry name" value="CB"/>
    <property type="match status" value="1"/>
</dbReference>
<dbReference type="PANTHER" id="PTHR30349:SF64">
    <property type="entry name" value="PROPHAGE INTEGRASE INTD-RELATED"/>
    <property type="match status" value="1"/>
</dbReference>
<dbReference type="InterPro" id="IPR050090">
    <property type="entry name" value="Tyrosine_recombinase_XerCD"/>
</dbReference>
<evidence type="ECO:0000256" key="4">
    <source>
        <dbReference type="PROSITE-ProRule" id="PRU01248"/>
    </source>
</evidence>
<dbReference type="PANTHER" id="PTHR30349">
    <property type="entry name" value="PHAGE INTEGRASE-RELATED"/>
    <property type="match status" value="1"/>
</dbReference>
<dbReference type="Gene3D" id="1.10.443.10">
    <property type="entry name" value="Intergrase catalytic core"/>
    <property type="match status" value="1"/>
</dbReference>
<protein>
    <submittedName>
        <fullName evidence="8">Uncharacterized protein</fullName>
    </submittedName>
</protein>
<proteinExistence type="inferred from homology"/>
<evidence type="ECO:0000313" key="8">
    <source>
        <dbReference type="EMBL" id="CAA9341887.1"/>
    </source>
</evidence>
<feature type="domain" description="Tyr recombinase" evidence="6">
    <location>
        <begin position="150"/>
        <end position="341"/>
    </location>
</feature>
<dbReference type="Gene3D" id="1.10.150.130">
    <property type="match status" value="1"/>
</dbReference>
<keyword evidence="3" id="KW-0233">DNA recombination</keyword>
<dbReference type="GO" id="GO:0006310">
    <property type="term" value="P:DNA recombination"/>
    <property type="evidence" value="ECO:0007669"/>
    <property type="project" value="UniProtKB-KW"/>
</dbReference>
<dbReference type="InterPro" id="IPR013762">
    <property type="entry name" value="Integrase-like_cat_sf"/>
</dbReference>
<dbReference type="AlphaFoldDB" id="A0A6J4LTS8"/>
<dbReference type="GO" id="GO:0015074">
    <property type="term" value="P:DNA integration"/>
    <property type="evidence" value="ECO:0007669"/>
    <property type="project" value="InterPro"/>
</dbReference>
<organism evidence="8">
    <name type="scientific">uncultured Friedmanniella sp</name>
    <dbReference type="NCBI Taxonomy" id="335381"/>
    <lineage>
        <taxon>Bacteria</taxon>
        <taxon>Bacillati</taxon>
        <taxon>Actinomycetota</taxon>
        <taxon>Actinomycetes</taxon>
        <taxon>Propionibacteriales</taxon>
        <taxon>Nocardioidaceae</taxon>
        <taxon>Friedmanniella</taxon>
        <taxon>environmental samples</taxon>
    </lineage>
</organism>
<dbReference type="InterPro" id="IPR002104">
    <property type="entry name" value="Integrase_catalytic"/>
</dbReference>
<dbReference type="InterPro" id="IPR010998">
    <property type="entry name" value="Integrase_recombinase_N"/>
</dbReference>
<evidence type="ECO:0000256" key="5">
    <source>
        <dbReference type="SAM" id="MobiDB-lite"/>
    </source>
</evidence>
<sequence>MTIRKEPSGRFRAVLKSGRTYIEGRTFTTKREAQAWLARERAAMSGGIDPRAGRPLVRTLLPLWLVERRHSVSAKTYIADAALPRLVPTALAAMSIGAVTGREVTRALVVLSRQGLAEASVRRFRASLSAFFAWAVRERLIGSNPVTATRVPKASSPRAEMFPLNEAELELMVTRAAARNQRLADILLVDAWPGLRWSELRALRVRDFVEVPLPMLVVQRAEPEGVRTKGTKSGRTRRMPVADRVLPLVRVMAAGRDGDALLFVTDSGSQLHASAFKRTLDWTALASGRRIHDLRHIAACLWLARGVDPVTVQAWMGHASIATTNLYLHHLGTSADRAGLDRLNAPGHAGGTRQDPDAELQG</sequence>
<dbReference type="GO" id="GO:0003677">
    <property type="term" value="F:DNA binding"/>
    <property type="evidence" value="ECO:0007669"/>
    <property type="project" value="UniProtKB-UniRule"/>
</dbReference>
<dbReference type="EMBL" id="CADCTS010000516">
    <property type="protein sequence ID" value="CAA9341887.1"/>
    <property type="molecule type" value="Genomic_DNA"/>
</dbReference>
<feature type="domain" description="Core-binding (CB)" evidence="7">
    <location>
        <begin position="55"/>
        <end position="136"/>
    </location>
</feature>
<reference evidence="8" key="1">
    <citation type="submission" date="2020-02" db="EMBL/GenBank/DDBJ databases">
        <authorList>
            <person name="Meier V. D."/>
        </authorList>
    </citation>
    <scope>NUCLEOTIDE SEQUENCE</scope>
    <source>
        <strain evidence="8">AVDCRST_MAG48</strain>
    </source>
</reference>
<dbReference type="InterPro" id="IPR044068">
    <property type="entry name" value="CB"/>
</dbReference>
<name>A0A6J4LTS8_9ACTN</name>
<dbReference type="InterPro" id="IPR058717">
    <property type="entry name" value="Phage_L5_Integrase_N"/>
</dbReference>
<evidence type="ECO:0000256" key="2">
    <source>
        <dbReference type="ARBA" id="ARBA00023125"/>
    </source>
</evidence>
<gene>
    <name evidence="8" type="ORF">AVDCRST_MAG48-3690</name>
</gene>
<evidence type="ECO:0000259" key="6">
    <source>
        <dbReference type="PROSITE" id="PS51898"/>
    </source>
</evidence>
<evidence type="ECO:0000256" key="3">
    <source>
        <dbReference type="ARBA" id="ARBA00023172"/>
    </source>
</evidence>
<keyword evidence="2 4" id="KW-0238">DNA-binding</keyword>
<evidence type="ECO:0000256" key="1">
    <source>
        <dbReference type="ARBA" id="ARBA00008857"/>
    </source>
</evidence>
<accession>A0A6J4LTS8</accession>
<dbReference type="PROSITE" id="PS51898">
    <property type="entry name" value="TYR_RECOMBINASE"/>
    <property type="match status" value="1"/>
</dbReference>
<dbReference type="InterPro" id="IPR011010">
    <property type="entry name" value="DNA_brk_join_enz"/>
</dbReference>